<comment type="catalytic activity">
    <reaction evidence="6">
        <text>2 cob(II)alamin + AH2 + 2 ATP = 2 adenosylcob(III)alamin + 2 triphosphate + A + 2 H(+)</text>
        <dbReference type="Rhea" id="RHEA:53304"/>
        <dbReference type="ChEBI" id="CHEBI:13193"/>
        <dbReference type="ChEBI" id="CHEBI:15378"/>
        <dbReference type="ChEBI" id="CHEBI:16304"/>
        <dbReference type="ChEBI" id="CHEBI:17499"/>
        <dbReference type="ChEBI" id="CHEBI:18036"/>
        <dbReference type="ChEBI" id="CHEBI:18408"/>
        <dbReference type="ChEBI" id="CHEBI:30616"/>
    </reaction>
</comment>
<dbReference type="InterPro" id="IPR036451">
    <property type="entry name" value="CblAdoTrfase-like_sf"/>
</dbReference>
<reference evidence="9 10" key="1">
    <citation type="submission" date="2020-08" db="EMBL/GenBank/DDBJ databases">
        <title>Paraeoetvoesia sp. YC-7-48 draft genome sequence.</title>
        <authorList>
            <person name="Yao L."/>
        </authorList>
    </citation>
    <scope>NUCLEOTIDE SEQUENCE [LARGE SCALE GENOMIC DNA]</scope>
    <source>
        <strain evidence="10">YC-7-48</strain>
    </source>
</reference>
<dbReference type="FunFam" id="1.20.1200.10:FF:000001">
    <property type="entry name" value="Cob(I)yrinic acid a,c-diamide adenosyltransferase"/>
    <property type="match status" value="1"/>
</dbReference>
<gene>
    <name evidence="9" type="ORF">GTU67_03025</name>
</gene>
<dbReference type="Proteomes" id="UP000545386">
    <property type="component" value="Unassembled WGS sequence"/>
</dbReference>
<dbReference type="Gene3D" id="1.20.1200.10">
    <property type="entry name" value="Cobalamin adenosyltransferase-like"/>
    <property type="match status" value="1"/>
</dbReference>
<dbReference type="EMBL" id="JACJUU010000002">
    <property type="protein sequence ID" value="MBC2768885.1"/>
    <property type="molecule type" value="Genomic_DNA"/>
</dbReference>
<keyword evidence="5 6" id="KW-0067">ATP-binding</keyword>
<keyword evidence="10" id="KW-1185">Reference proteome</keyword>
<dbReference type="GO" id="GO:0009236">
    <property type="term" value="P:cobalamin biosynthetic process"/>
    <property type="evidence" value="ECO:0007669"/>
    <property type="project" value="UniProtKB-UniRule"/>
</dbReference>
<keyword evidence="4 6" id="KW-0547">Nucleotide-binding</keyword>
<dbReference type="InterPro" id="IPR029499">
    <property type="entry name" value="PduO-typ"/>
</dbReference>
<evidence type="ECO:0000256" key="1">
    <source>
        <dbReference type="ARBA" id="ARBA00007487"/>
    </source>
</evidence>
<keyword evidence="3 6" id="KW-0808">Transferase</keyword>
<evidence type="ECO:0000313" key="9">
    <source>
        <dbReference type="EMBL" id="MBC2768885.1"/>
    </source>
</evidence>
<accession>A0A842HPR5</accession>
<evidence type="ECO:0000259" key="8">
    <source>
        <dbReference type="Pfam" id="PF01923"/>
    </source>
</evidence>
<evidence type="ECO:0000256" key="2">
    <source>
        <dbReference type="ARBA" id="ARBA00011233"/>
    </source>
</evidence>
<dbReference type="NCBIfam" id="TIGR00636">
    <property type="entry name" value="PduO_Nterm"/>
    <property type="match status" value="1"/>
</dbReference>
<evidence type="ECO:0000313" key="10">
    <source>
        <dbReference type="Proteomes" id="UP000545386"/>
    </source>
</evidence>
<evidence type="ECO:0000256" key="5">
    <source>
        <dbReference type="ARBA" id="ARBA00022840"/>
    </source>
</evidence>
<feature type="region of interest" description="Disordered" evidence="7">
    <location>
        <begin position="1"/>
        <end position="24"/>
    </location>
</feature>
<protein>
    <recommendedName>
        <fullName evidence="6">Cobalamin adenosyltransferase</fullName>
        <ecNumber evidence="6">2.5.1.-</ecNumber>
    </recommendedName>
</protein>
<evidence type="ECO:0000256" key="7">
    <source>
        <dbReference type="SAM" id="MobiDB-lite"/>
    </source>
</evidence>
<dbReference type="InterPro" id="IPR016030">
    <property type="entry name" value="CblAdoTrfase-like"/>
</dbReference>
<proteinExistence type="inferred from homology"/>
<dbReference type="GO" id="GO:0005524">
    <property type="term" value="F:ATP binding"/>
    <property type="evidence" value="ECO:0007669"/>
    <property type="project" value="UniProtKB-UniRule"/>
</dbReference>
<comment type="subunit">
    <text evidence="2">Homotrimer.</text>
</comment>
<evidence type="ECO:0000256" key="4">
    <source>
        <dbReference type="ARBA" id="ARBA00022741"/>
    </source>
</evidence>
<dbReference type="PANTHER" id="PTHR12213">
    <property type="entry name" value="CORRINOID ADENOSYLTRANSFERASE"/>
    <property type="match status" value="1"/>
</dbReference>
<name>A0A842HPR5_9BURK</name>
<dbReference type="PANTHER" id="PTHR12213:SF0">
    <property type="entry name" value="CORRINOID ADENOSYLTRANSFERASE MMAB"/>
    <property type="match status" value="1"/>
</dbReference>
<dbReference type="GO" id="GO:0008817">
    <property type="term" value="F:corrinoid adenosyltransferase activity"/>
    <property type="evidence" value="ECO:0007669"/>
    <property type="project" value="TreeGrafter"/>
</dbReference>
<evidence type="ECO:0000256" key="3">
    <source>
        <dbReference type="ARBA" id="ARBA00022679"/>
    </source>
</evidence>
<evidence type="ECO:0000256" key="6">
    <source>
        <dbReference type="RuleBase" id="RU366026"/>
    </source>
</evidence>
<sequence length="179" mass="19571">MTHRLSVIATRTGDDGTTSLGDGSRIEKDAPRVAALGDVDELNSVIGLWRCEPLPESVDALLASIQNHLFDMGAELCIPGHTAIGAEHVLALDEALKHYNAQLPPLKEFILPGGNRPAALAHLARTVSRRAERAVITLHKNEAINAPLRQYLNRLSDLCFVLARTLNRQDTLWNRDATS</sequence>
<organism evidence="9 10">
    <name type="scientific">Pusillimonas minor</name>
    <dbReference type="NCBI Taxonomy" id="2697024"/>
    <lineage>
        <taxon>Bacteria</taxon>
        <taxon>Pseudomonadati</taxon>
        <taxon>Pseudomonadota</taxon>
        <taxon>Betaproteobacteria</taxon>
        <taxon>Burkholderiales</taxon>
        <taxon>Alcaligenaceae</taxon>
        <taxon>Pusillimonas</taxon>
    </lineage>
</organism>
<keyword evidence="6" id="KW-0169">Cobalamin biosynthesis</keyword>
<dbReference type="RefSeq" id="WP_185778701.1">
    <property type="nucleotide sequence ID" value="NZ_JACJUU010000002.1"/>
</dbReference>
<dbReference type="EC" id="2.5.1.-" evidence="6"/>
<comment type="similarity">
    <text evidence="1 6">Belongs to the Cob(I)alamin adenosyltransferase family.</text>
</comment>
<dbReference type="Pfam" id="PF01923">
    <property type="entry name" value="Cob_adeno_trans"/>
    <property type="match status" value="1"/>
</dbReference>
<feature type="domain" description="Cobalamin adenosyltransferase-like" evidence="8">
    <location>
        <begin position="8"/>
        <end position="165"/>
    </location>
</feature>
<dbReference type="SUPFAM" id="SSF89028">
    <property type="entry name" value="Cobalamin adenosyltransferase-like"/>
    <property type="match status" value="1"/>
</dbReference>
<dbReference type="AlphaFoldDB" id="A0A842HPR5"/>
<comment type="caution">
    <text evidence="9">The sequence shown here is derived from an EMBL/GenBank/DDBJ whole genome shotgun (WGS) entry which is preliminary data.</text>
</comment>